<dbReference type="PANTHER" id="PTHR32002:SF41">
    <property type="entry name" value="PROTEIN NLP8"/>
    <property type="match status" value="1"/>
</dbReference>
<dbReference type="SUPFAM" id="SSF54277">
    <property type="entry name" value="CAD &amp; PB1 domains"/>
    <property type="match status" value="1"/>
</dbReference>
<gene>
    <name evidence="8" type="ORF">CSSPJE1EN2_LOCUS12113</name>
</gene>
<sequence>MDVSQANERNILQSCIPQWRSADFKAFGQHQLSPPPPPRGGGVSSSYSAGGGGECKLEIMDDTTILCELMDFDPLPGEAWIMANNQTDLSAPFMNSSQSLFASAAATSCPPCGTVINSTYLLEALDEQSPAILAQQGEPQAVLCSETRLPSPEFTDSYFSPRGTDIGSFLSSQMPRTDEKTEKTVPEAKLCRGLTRPAKGCADQGPDGRHCFETESFIDSKSTLVQCSEQGTDGNPGRRRGPALTPEGRMTRSGRTDSAPFSLRDRLLQAVRYIGRCRPDVLAQVWMPVTHANKTTCLTTRDQPYVLELKNHQLWSFRSVSEKYDFPTAADKESAAAGGGGGGGGGFSCDLPGRVFLSQAPEWTPNVQLYSSNEYVRVQEAQRYDVRGTAAVPVLDPVSRRSLAVIELLSKSEKVEFRPEIDVVCKALQAVDLACPDGLDPAVSGKQMRLQSRQAVVAEIAEVLTAVCETHELPLAQTWVPISQYGNAKVIVHNDSNRVQFDVDETCNCHTSSSKSTMSLHTGDGPCYVSDGHLWGFRRACLEHTIEKGQGVPGKAFSSNQPVFDKDVKSYSKTEYPLGHYAKWFGLSAAVAIRLRSIHTGNDDFILEFFLPPSCVESQQQQLILNSLSITLQHVCRSLRTVTDQELEEEQEAVAVAVDTEANCKPLKLCSAKEEQDVALVPGCGLGPATPVLTHKVSPSSLDQQHHQQRLHLQTREHPVQYQHQLDHHLGNTETNDLLQNQEPSQLQQVQQSYQSNQLSLGAVGAGVTNMGCTFASTCSGQDATIHKRRLDRRRGMTEKTVALSVLQQYFAGSLKDAARSIGVCPTTLKRICREHGISRWPSRKINKVSRSLRKLQGVIDSVQGANGILHINTLMGNNASVAGVTGIHIEKDHPPVHGNWSVSLATHLPIDSDFNKEHLITSQTPADLLKVAQGEENKNPRCIPGACTFTALRAGQLSGDREQRPASSSNYTFGEGGDEGKDVAGCPGLSAFDPRQFDASPGHGISDCSSPSSGIGDMTKKIIWPQRIDTTSAITVKATVGTDTVRFKFPSGSGYLDLRDHIQCRLKLESRSFNLKYLDDDEEWMLLASEADLQECLQVTQGTQKRAIKLLVQCSTGSGSCITSSMSTNVEEKPSKMSS</sequence>
<dbReference type="InterPro" id="IPR000270">
    <property type="entry name" value="PB1_dom"/>
</dbReference>
<evidence type="ECO:0000313" key="8">
    <source>
        <dbReference type="EMBL" id="CAK9869355.1"/>
    </source>
</evidence>
<evidence type="ECO:0000259" key="7">
    <source>
        <dbReference type="PROSITE" id="PS51745"/>
    </source>
</evidence>
<protein>
    <submittedName>
        <fullName evidence="8">Uncharacterized protein</fullName>
    </submittedName>
</protein>
<organism evidence="8 9">
    <name type="scientific">Sphagnum jensenii</name>
    <dbReference type="NCBI Taxonomy" id="128206"/>
    <lineage>
        <taxon>Eukaryota</taxon>
        <taxon>Viridiplantae</taxon>
        <taxon>Streptophyta</taxon>
        <taxon>Embryophyta</taxon>
        <taxon>Bryophyta</taxon>
        <taxon>Sphagnophytina</taxon>
        <taxon>Sphagnopsida</taxon>
        <taxon>Sphagnales</taxon>
        <taxon>Sphagnaceae</taxon>
        <taxon>Sphagnum</taxon>
    </lineage>
</organism>
<dbReference type="SMART" id="SM00666">
    <property type="entry name" value="PB1"/>
    <property type="match status" value="1"/>
</dbReference>
<keyword evidence="1" id="KW-0805">Transcription regulation</keyword>
<dbReference type="EMBL" id="OZ023720">
    <property type="protein sequence ID" value="CAK9869355.1"/>
    <property type="molecule type" value="Genomic_DNA"/>
</dbReference>
<evidence type="ECO:0000259" key="6">
    <source>
        <dbReference type="PROSITE" id="PS51519"/>
    </source>
</evidence>
<accession>A0ABP1B2M3</accession>
<keyword evidence="2" id="KW-0238">DNA-binding</keyword>
<dbReference type="InterPro" id="IPR003035">
    <property type="entry name" value="RWP-RK_dom"/>
</dbReference>
<proteinExistence type="predicted"/>
<keyword evidence="4" id="KW-0539">Nucleus</keyword>
<dbReference type="Proteomes" id="UP001497522">
    <property type="component" value="Chromosome 19"/>
</dbReference>
<dbReference type="Pfam" id="PF22922">
    <property type="entry name" value="GAF_NLP"/>
    <property type="match status" value="1"/>
</dbReference>
<evidence type="ECO:0000256" key="2">
    <source>
        <dbReference type="ARBA" id="ARBA00023125"/>
    </source>
</evidence>
<feature type="region of interest" description="Disordered" evidence="5">
    <location>
        <begin position="28"/>
        <end position="47"/>
    </location>
</feature>
<evidence type="ECO:0000313" key="9">
    <source>
        <dbReference type="Proteomes" id="UP001497522"/>
    </source>
</evidence>
<dbReference type="Pfam" id="PF02042">
    <property type="entry name" value="RWP-RK"/>
    <property type="match status" value="1"/>
</dbReference>
<dbReference type="PROSITE" id="PS51519">
    <property type="entry name" value="RWP_RK"/>
    <property type="match status" value="1"/>
</dbReference>
<dbReference type="PROSITE" id="PS51745">
    <property type="entry name" value="PB1"/>
    <property type="match status" value="1"/>
</dbReference>
<evidence type="ECO:0000256" key="4">
    <source>
        <dbReference type="ARBA" id="ARBA00023242"/>
    </source>
</evidence>
<dbReference type="Pfam" id="PF00564">
    <property type="entry name" value="PB1"/>
    <property type="match status" value="1"/>
</dbReference>
<dbReference type="InterPro" id="IPR045012">
    <property type="entry name" value="NLP"/>
</dbReference>
<feature type="domain" description="PB1" evidence="7">
    <location>
        <begin position="1034"/>
        <end position="1116"/>
    </location>
</feature>
<feature type="domain" description="RWP-RK" evidence="6">
    <location>
        <begin position="783"/>
        <end position="869"/>
    </location>
</feature>
<keyword evidence="9" id="KW-1185">Reference proteome</keyword>
<evidence type="ECO:0000256" key="1">
    <source>
        <dbReference type="ARBA" id="ARBA00023015"/>
    </source>
</evidence>
<name>A0ABP1B2M3_9BRYO</name>
<reference evidence="8" key="1">
    <citation type="submission" date="2024-03" db="EMBL/GenBank/DDBJ databases">
        <authorList>
            <consortium name="ELIXIR-Norway"/>
            <consortium name="Elixir Norway"/>
        </authorList>
    </citation>
    <scope>NUCLEOTIDE SEQUENCE</scope>
</reference>
<dbReference type="InterPro" id="IPR053793">
    <property type="entry name" value="PB1-like"/>
</dbReference>
<feature type="region of interest" description="Disordered" evidence="5">
    <location>
        <begin position="957"/>
        <end position="978"/>
    </location>
</feature>
<feature type="region of interest" description="Disordered" evidence="5">
    <location>
        <begin position="227"/>
        <end position="258"/>
    </location>
</feature>
<evidence type="ECO:0000256" key="3">
    <source>
        <dbReference type="ARBA" id="ARBA00023163"/>
    </source>
</evidence>
<dbReference type="Gene3D" id="3.10.20.90">
    <property type="entry name" value="Phosphatidylinositol 3-kinase Catalytic Subunit, Chain A, domain 1"/>
    <property type="match status" value="1"/>
</dbReference>
<evidence type="ECO:0000256" key="5">
    <source>
        <dbReference type="SAM" id="MobiDB-lite"/>
    </source>
</evidence>
<dbReference type="InterPro" id="IPR055081">
    <property type="entry name" value="NLP1-9_GAF"/>
</dbReference>
<dbReference type="PANTHER" id="PTHR32002">
    <property type="entry name" value="PROTEIN NLP8"/>
    <property type="match status" value="1"/>
</dbReference>
<keyword evidence="3" id="KW-0804">Transcription</keyword>